<comment type="caution">
    <text evidence="3">The sequence shown here is derived from an EMBL/GenBank/DDBJ whole genome shotgun (WGS) entry which is preliminary data.</text>
</comment>
<feature type="compositionally biased region" description="Low complexity" evidence="1">
    <location>
        <begin position="33"/>
        <end position="52"/>
    </location>
</feature>
<feature type="chain" id="PRO_5042077525" evidence="2">
    <location>
        <begin position="27"/>
        <end position="128"/>
    </location>
</feature>
<keyword evidence="2" id="KW-0732">Signal</keyword>
<sequence length="128" mass="14188">MNNSSSSILLTIAVILSAAIIQSSTAFTILPSTQLSSSSTHHHQPSTTSSSLYAKKKGRQTNVPKPLPTGPPPQDLDLPEDVTMEQLLDVLGETRLKKMARKNRRSRNQKIREGKVVLNERGEWVERD</sequence>
<dbReference type="AlphaFoldDB" id="A0AAD8XSY2"/>
<keyword evidence="4" id="KW-1185">Reference proteome</keyword>
<reference evidence="3" key="1">
    <citation type="submission" date="2023-06" db="EMBL/GenBank/DDBJ databases">
        <title>Survivors Of The Sea: Transcriptome response of Skeletonema marinoi to long-term dormancy.</title>
        <authorList>
            <person name="Pinder M.I.M."/>
            <person name="Kourtchenko O."/>
            <person name="Robertson E.K."/>
            <person name="Larsson T."/>
            <person name="Maumus F."/>
            <person name="Osuna-Cruz C.M."/>
            <person name="Vancaester E."/>
            <person name="Stenow R."/>
            <person name="Vandepoele K."/>
            <person name="Ploug H."/>
            <person name="Bruchert V."/>
            <person name="Godhe A."/>
            <person name="Topel M."/>
        </authorList>
    </citation>
    <scope>NUCLEOTIDE SEQUENCE</scope>
    <source>
        <strain evidence="3">R05AC</strain>
    </source>
</reference>
<dbReference type="Proteomes" id="UP001224775">
    <property type="component" value="Unassembled WGS sequence"/>
</dbReference>
<name>A0AAD8XSY2_9STRA</name>
<feature type="compositionally biased region" description="Pro residues" evidence="1">
    <location>
        <begin position="65"/>
        <end position="74"/>
    </location>
</feature>
<gene>
    <name evidence="3" type="ORF">QTG54_015986</name>
</gene>
<proteinExistence type="predicted"/>
<protein>
    <submittedName>
        <fullName evidence="3">Uncharacterized protein</fullName>
    </submittedName>
</protein>
<evidence type="ECO:0000256" key="2">
    <source>
        <dbReference type="SAM" id="SignalP"/>
    </source>
</evidence>
<evidence type="ECO:0000313" key="4">
    <source>
        <dbReference type="Proteomes" id="UP001224775"/>
    </source>
</evidence>
<evidence type="ECO:0000313" key="3">
    <source>
        <dbReference type="EMBL" id="KAK1733269.1"/>
    </source>
</evidence>
<feature type="signal peptide" evidence="2">
    <location>
        <begin position="1"/>
        <end position="26"/>
    </location>
</feature>
<organism evidence="3 4">
    <name type="scientific">Skeletonema marinoi</name>
    <dbReference type="NCBI Taxonomy" id="267567"/>
    <lineage>
        <taxon>Eukaryota</taxon>
        <taxon>Sar</taxon>
        <taxon>Stramenopiles</taxon>
        <taxon>Ochrophyta</taxon>
        <taxon>Bacillariophyta</taxon>
        <taxon>Coscinodiscophyceae</taxon>
        <taxon>Thalassiosirophycidae</taxon>
        <taxon>Thalassiosirales</taxon>
        <taxon>Skeletonemataceae</taxon>
        <taxon>Skeletonema</taxon>
        <taxon>Skeletonema marinoi-dohrnii complex</taxon>
    </lineage>
</organism>
<dbReference type="EMBL" id="JATAAI010000051">
    <property type="protein sequence ID" value="KAK1733269.1"/>
    <property type="molecule type" value="Genomic_DNA"/>
</dbReference>
<feature type="region of interest" description="Disordered" evidence="1">
    <location>
        <begin position="33"/>
        <end position="79"/>
    </location>
</feature>
<accession>A0AAD8XSY2</accession>
<evidence type="ECO:0000256" key="1">
    <source>
        <dbReference type="SAM" id="MobiDB-lite"/>
    </source>
</evidence>